<name>A0A2N7X1C1_9BURK</name>
<dbReference type="SMART" id="SM00342">
    <property type="entry name" value="HTH_ARAC"/>
    <property type="match status" value="1"/>
</dbReference>
<dbReference type="Proteomes" id="UP000235777">
    <property type="component" value="Unassembled WGS sequence"/>
</dbReference>
<dbReference type="SUPFAM" id="SSF51215">
    <property type="entry name" value="Regulatory protein AraC"/>
    <property type="match status" value="1"/>
</dbReference>
<evidence type="ECO:0000256" key="4">
    <source>
        <dbReference type="ARBA" id="ARBA00023163"/>
    </source>
</evidence>
<dbReference type="InterPro" id="IPR009057">
    <property type="entry name" value="Homeodomain-like_sf"/>
</dbReference>
<protein>
    <submittedName>
        <fullName evidence="6">AraC family transcriptional regulator</fullName>
    </submittedName>
</protein>
<evidence type="ECO:0000256" key="1">
    <source>
        <dbReference type="ARBA" id="ARBA00023015"/>
    </source>
</evidence>
<reference evidence="6 7" key="1">
    <citation type="submission" date="2018-01" db="EMBL/GenBank/DDBJ databases">
        <title>Whole genome analyses suggest that Burkholderia sensu lato contains two further novel genera in the rhizoxinica-symbiotica group Mycetohabitans gen. nov., and Trinickia gen. nov.: implications for the evolution of diazotrophy and nodulation in the Burkholderiaceae.</title>
        <authorList>
            <person name="Estrada-de los Santos P."/>
            <person name="Palmer M."/>
            <person name="Chavez-Ramirez B."/>
            <person name="Beukes C."/>
            <person name="Steenkamp E.T."/>
            <person name="Hirsch A.M."/>
            <person name="Manyaka P."/>
            <person name="Maluk M."/>
            <person name="Lafos M."/>
            <person name="Crook M."/>
            <person name="Gross E."/>
            <person name="Simon M.F."/>
            <person name="Bueno dos Reis Junior F."/>
            <person name="Poole P.S."/>
            <person name="Venter S.N."/>
            <person name="James E.K."/>
        </authorList>
    </citation>
    <scope>NUCLEOTIDE SEQUENCE [LARGE SCALE GENOMIC DNA]</scope>
    <source>
        <strain evidence="6 7">JPY 581</strain>
    </source>
</reference>
<proteinExistence type="predicted"/>
<dbReference type="GO" id="GO:0043565">
    <property type="term" value="F:sequence-specific DNA binding"/>
    <property type="evidence" value="ECO:0007669"/>
    <property type="project" value="InterPro"/>
</dbReference>
<keyword evidence="7" id="KW-1185">Reference proteome</keyword>
<accession>A0A2N7X1C1</accession>
<dbReference type="PANTHER" id="PTHR46796:SF6">
    <property type="entry name" value="ARAC SUBFAMILY"/>
    <property type="match status" value="1"/>
</dbReference>
<dbReference type="AlphaFoldDB" id="A0A2N7X1C1"/>
<dbReference type="STRING" id="863227.GCA_000373005_00548"/>
<gene>
    <name evidence="6" type="ORF">C0Z20_16650</name>
</gene>
<dbReference type="PANTHER" id="PTHR46796">
    <property type="entry name" value="HTH-TYPE TRANSCRIPTIONAL ACTIVATOR RHAS-RELATED"/>
    <property type="match status" value="1"/>
</dbReference>
<comment type="caution">
    <text evidence="6">The sequence shown here is derived from an EMBL/GenBank/DDBJ whole genome shotgun (WGS) entry which is preliminary data.</text>
</comment>
<keyword evidence="1" id="KW-0805">Transcription regulation</keyword>
<evidence type="ECO:0000313" key="7">
    <source>
        <dbReference type="Proteomes" id="UP000235777"/>
    </source>
</evidence>
<dbReference type="OrthoDB" id="9816344at2"/>
<dbReference type="Pfam" id="PF12833">
    <property type="entry name" value="HTH_18"/>
    <property type="match status" value="1"/>
</dbReference>
<dbReference type="InterPro" id="IPR020449">
    <property type="entry name" value="Tscrpt_reg_AraC-type_HTH"/>
</dbReference>
<dbReference type="RefSeq" id="WP_018439059.1">
    <property type="nucleotide sequence ID" value="NZ_KB890164.1"/>
</dbReference>
<keyword evidence="4" id="KW-0804">Transcription</keyword>
<dbReference type="GO" id="GO:0003700">
    <property type="term" value="F:DNA-binding transcription factor activity"/>
    <property type="evidence" value="ECO:0007669"/>
    <property type="project" value="InterPro"/>
</dbReference>
<organism evidence="6 7">
    <name type="scientific">Trinickia symbiotica</name>
    <dbReference type="NCBI Taxonomy" id="863227"/>
    <lineage>
        <taxon>Bacteria</taxon>
        <taxon>Pseudomonadati</taxon>
        <taxon>Pseudomonadota</taxon>
        <taxon>Betaproteobacteria</taxon>
        <taxon>Burkholderiales</taxon>
        <taxon>Burkholderiaceae</taxon>
        <taxon>Trinickia</taxon>
    </lineage>
</organism>
<keyword evidence="2" id="KW-0238">DNA-binding</keyword>
<dbReference type="PRINTS" id="PR00032">
    <property type="entry name" value="HTHARAC"/>
</dbReference>
<evidence type="ECO:0000256" key="3">
    <source>
        <dbReference type="ARBA" id="ARBA00023159"/>
    </source>
</evidence>
<evidence type="ECO:0000259" key="5">
    <source>
        <dbReference type="PROSITE" id="PS01124"/>
    </source>
</evidence>
<dbReference type="Gene3D" id="1.10.10.60">
    <property type="entry name" value="Homeodomain-like"/>
    <property type="match status" value="2"/>
</dbReference>
<dbReference type="SUPFAM" id="SSF46689">
    <property type="entry name" value="Homeodomain-like"/>
    <property type="match status" value="2"/>
</dbReference>
<dbReference type="PROSITE" id="PS00041">
    <property type="entry name" value="HTH_ARAC_FAMILY_1"/>
    <property type="match status" value="1"/>
</dbReference>
<dbReference type="InterPro" id="IPR050204">
    <property type="entry name" value="AraC_XylS_family_regulators"/>
</dbReference>
<dbReference type="EMBL" id="PNYC01000010">
    <property type="protein sequence ID" value="PMS35539.1"/>
    <property type="molecule type" value="Genomic_DNA"/>
</dbReference>
<keyword evidence="3" id="KW-0010">Activator</keyword>
<dbReference type="PROSITE" id="PS01124">
    <property type="entry name" value="HTH_ARAC_FAMILY_2"/>
    <property type="match status" value="1"/>
</dbReference>
<evidence type="ECO:0000313" key="6">
    <source>
        <dbReference type="EMBL" id="PMS35539.1"/>
    </source>
</evidence>
<feature type="domain" description="HTH araC/xylS-type" evidence="5">
    <location>
        <begin position="197"/>
        <end position="295"/>
    </location>
</feature>
<dbReference type="InterPro" id="IPR018060">
    <property type="entry name" value="HTH_AraC"/>
</dbReference>
<sequence>MLRVLEPGDYFGKNIPRHSGAGLSIVETDFATDLVIPRHEHVNAFFCFVLGGRATRAWPGRTGDEAPMSLTFFPAALPHENCWHGPGGHVLHVEFASSWLERLGGRANLLLDPGDFPGGAPLSLMRRLVYECREPDAATPLAVEGLVLEFLAACQRTDMRRSAYAHVLPSPSVTPVGAQGVTASRMVGGARTRRWLDRAEALLRERCCEPLSLEAIAADCNVSADHLARAFRKHFGCTVGEYVRQLRLDVASRLLLDVDRPLAQIAETTGFADQSHFTRVFRRQFGVTPGAYRALQAQGRFRSNS</sequence>
<evidence type="ECO:0000256" key="2">
    <source>
        <dbReference type="ARBA" id="ARBA00023125"/>
    </source>
</evidence>
<dbReference type="InterPro" id="IPR018062">
    <property type="entry name" value="HTH_AraC-typ_CS"/>
</dbReference>
<dbReference type="InterPro" id="IPR037923">
    <property type="entry name" value="HTH-like"/>
</dbReference>